<comment type="similarity">
    <text evidence="1">Belongs to the nitroreductase family.</text>
</comment>
<dbReference type="PANTHER" id="PTHR43673:SF10">
    <property type="entry name" value="NADH DEHYDROGENASE_NAD(P)H NITROREDUCTASE XCC3605-RELATED"/>
    <property type="match status" value="1"/>
</dbReference>
<feature type="domain" description="Nitroreductase" evidence="3">
    <location>
        <begin position="11"/>
        <end position="160"/>
    </location>
</feature>
<sequence>MEAMDFFDLVNKRESVRGYLDKEVEKEKILKIIEAARVAPSACNAQPWKFVIVNDKNLVGKIAENLYDPMIGINKFALTSPVFIVVVGEKRNLTSKMGELIKKKDYTSMDIGIVSEHLCLAATELGLGTCMMGWFKEKNIKKLIDIPMNKEIHLVISLGYYDEKVTRRKIRKNIDEIYSFNKYK</sequence>
<proteinExistence type="inferred from homology"/>
<dbReference type="Proteomes" id="UP000070646">
    <property type="component" value="Unassembled WGS sequence"/>
</dbReference>
<evidence type="ECO:0000313" key="5">
    <source>
        <dbReference type="Proteomes" id="UP000070646"/>
    </source>
</evidence>
<comment type="caution">
    <text evidence="4">The sequence shown here is derived from an EMBL/GenBank/DDBJ whole genome shotgun (WGS) entry which is preliminary data.</text>
</comment>
<accession>A0A133N7U8</accession>
<evidence type="ECO:0000313" key="4">
    <source>
        <dbReference type="EMBL" id="KXA12375.1"/>
    </source>
</evidence>
<dbReference type="SUPFAM" id="SSF55469">
    <property type="entry name" value="FMN-dependent nitroreductase-like"/>
    <property type="match status" value="1"/>
</dbReference>
<dbReference type="EMBL" id="LRPU01000066">
    <property type="protein sequence ID" value="KXA12375.1"/>
    <property type="molecule type" value="Genomic_DNA"/>
</dbReference>
<dbReference type="Gene3D" id="3.40.109.10">
    <property type="entry name" value="NADH Oxidase"/>
    <property type="match status" value="1"/>
</dbReference>
<protein>
    <submittedName>
        <fullName evidence="4">Nitroreductase family protein</fullName>
    </submittedName>
</protein>
<keyword evidence="2" id="KW-0560">Oxidoreductase</keyword>
<dbReference type="PATRIC" id="fig|1502.174.peg.1328"/>
<dbReference type="GO" id="GO:0016491">
    <property type="term" value="F:oxidoreductase activity"/>
    <property type="evidence" value="ECO:0007669"/>
    <property type="project" value="UniProtKB-KW"/>
</dbReference>
<dbReference type="InterPro" id="IPR029479">
    <property type="entry name" value="Nitroreductase"/>
</dbReference>
<dbReference type="AlphaFoldDB" id="A0A133N7U8"/>
<name>A0A133N7U8_CLOPF</name>
<dbReference type="InterPro" id="IPR000415">
    <property type="entry name" value="Nitroreductase-like"/>
</dbReference>
<dbReference type="Pfam" id="PF00881">
    <property type="entry name" value="Nitroreductase"/>
    <property type="match status" value="1"/>
</dbReference>
<gene>
    <name evidence="4" type="ORF">HMPREF3222_01313</name>
</gene>
<dbReference type="PANTHER" id="PTHR43673">
    <property type="entry name" value="NAD(P)H NITROREDUCTASE YDGI-RELATED"/>
    <property type="match status" value="1"/>
</dbReference>
<evidence type="ECO:0000256" key="1">
    <source>
        <dbReference type="ARBA" id="ARBA00007118"/>
    </source>
</evidence>
<organism evidence="4 5">
    <name type="scientific">Clostridium perfringens</name>
    <dbReference type="NCBI Taxonomy" id="1502"/>
    <lineage>
        <taxon>Bacteria</taxon>
        <taxon>Bacillati</taxon>
        <taxon>Bacillota</taxon>
        <taxon>Clostridia</taxon>
        <taxon>Eubacteriales</taxon>
        <taxon>Clostridiaceae</taxon>
        <taxon>Clostridium</taxon>
    </lineage>
</organism>
<reference evidence="4 5" key="1">
    <citation type="submission" date="2016-01" db="EMBL/GenBank/DDBJ databases">
        <authorList>
            <person name="Oliw E.H."/>
        </authorList>
    </citation>
    <scope>NUCLEOTIDE SEQUENCE [LARGE SCALE GENOMIC DNA]</scope>
    <source>
        <strain evidence="4 5">MJR7757A</strain>
    </source>
</reference>
<evidence type="ECO:0000256" key="2">
    <source>
        <dbReference type="ARBA" id="ARBA00023002"/>
    </source>
</evidence>
<evidence type="ECO:0000259" key="3">
    <source>
        <dbReference type="Pfam" id="PF00881"/>
    </source>
</evidence>